<evidence type="ECO:0000313" key="9">
    <source>
        <dbReference type="Proteomes" id="UP000695007"/>
    </source>
</evidence>
<evidence type="ECO:0000256" key="5">
    <source>
        <dbReference type="ARBA" id="ARBA00023136"/>
    </source>
</evidence>
<evidence type="ECO:0000313" key="10">
    <source>
        <dbReference type="RefSeq" id="XP_011493837.1"/>
    </source>
</evidence>
<sequence>MILGELGFIPSQKIGFYCNDPKISYKFTGDTVSSVMLIVITVTLPALVVTLQMWVTELAYYNSDSYKNLECKSSSRNRQFWQWYGYYTLGWWYLLFIVEILKVVVGEPRPHFIDSCRPREITNCTNEYRRLYTCTNTELSWFYVNDSDKSFPSGHAATSIFTATFLVWYMQKRIPDQLVMILIKPWLQCLAILWGISCSMSRITDNRHHWWDVACGLILGVGFGVFVVCVLCKQFSPMTSDAEVGPTAKGAVNPMSYANAKKRHQSVKKLLNDGNGLNGETPEGRELGDVHGTWTA</sequence>
<dbReference type="Pfam" id="PF01569">
    <property type="entry name" value="PAP2"/>
    <property type="match status" value="1"/>
</dbReference>
<accession>A0AAJ6VKX2</accession>
<dbReference type="GeneID" id="105359059"/>
<comment type="similarity">
    <text evidence="2">Belongs to the PA-phosphatase related phosphoesterase family.</text>
</comment>
<gene>
    <name evidence="10" type="primary">LOC105359059</name>
</gene>
<feature type="transmembrane region" description="Helical" evidence="7">
    <location>
        <begin position="35"/>
        <end position="62"/>
    </location>
</feature>
<dbReference type="InterPro" id="IPR000326">
    <property type="entry name" value="PAP2/HPO"/>
</dbReference>
<dbReference type="SMART" id="SM00014">
    <property type="entry name" value="acidPPc"/>
    <property type="match status" value="1"/>
</dbReference>
<feature type="region of interest" description="Disordered" evidence="6">
    <location>
        <begin position="273"/>
        <end position="296"/>
    </location>
</feature>
<feature type="transmembrane region" description="Helical" evidence="7">
    <location>
        <begin position="209"/>
        <end position="232"/>
    </location>
</feature>
<reference evidence="10" key="1">
    <citation type="submission" date="2025-08" db="UniProtKB">
        <authorList>
            <consortium name="RefSeq"/>
        </authorList>
    </citation>
    <scope>IDENTIFICATION</scope>
</reference>
<comment type="subcellular location">
    <subcellularLocation>
        <location evidence="1">Membrane</location>
        <topology evidence="1">Multi-pass membrane protein</topology>
    </subcellularLocation>
</comment>
<dbReference type="GO" id="GO:0007165">
    <property type="term" value="P:signal transduction"/>
    <property type="evidence" value="ECO:0007669"/>
    <property type="project" value="TreeGrafter"/>
</dbReference>
<dbReference type="PANTHER" id="PTHR10165:SF103">
    <property type="entry name" value="PHOSPHOLIPID PHOSPHATASE HOMOLOG 1.2 HOMOLOG"/>
    <property type="match status" value="1"/>
</dbReference>
<evidence type="ECO:0000256" key="4">
    <source>
        <dbReference type="ARBA" id="ARBA00022989"/>
    </source>
</evidence>
<keyword evidence="5 7" id="KW-0472">Membrane</keyword>
<evidence type="ECO:0000259" key="8">
    <source>
        <dbReference type="SMART" id="SM00014"/>
    </source>
</evidence>
<dbReference type="GO" id="GO:0005886">
    <property type="term" value="C:plasma membrane"/>
    <property type="evidence" value="ECO:0007669"/>
    <property type="project" value="TreeGrafter"/>
</dbReference>
<feature type="domain" description="Phosphatidic acid phosphatase type 2/haloperoxidase" evidence="8">
    <location>
        <begin position="84"/>
        <end position="228"/>
    </location>
</feature>
<dbReference type="KEGG" id="csol:105359059"/>
<dbReference type="AlphaFoldDB" id="A0AAJ6VKX2"/>
<evidence type="ECO:0000256" key="7">
    <source>
        <dbReference type="SAM" id="Phobius"/>
    </source>
</evidence>
<dbReference type="PANTHER" id="PTHR10165">
    <property type="entry name" value="LIPID PHOSPHATE PHOSPHATASE"/>
    <property type="match status" value="1"/>
</dbReference>
<name>A0AAJ6VKX2_9HYME</name>
<evidence type="ECO:0000256" key="6">
    <source>
        <dbReference type="SAM" id="MobiDB-lite"/>
    </source>
</evidence>
<dbReference type="Gene3D" id="1.20.144.10">
    <property type="entry name" value="Phosphatidic acid phosphatase type 2/haloperoxidase"/>
    <property type="match status" value="1"/>
</dbReference>
<proteinExistence type="inferred from homology"/>
<protein>
    <submittedName>
        <fullName evidence="10">Uncharacterized protein T28D9.3-like</fullName>
    </submittedName>
</protein>
<dbReference type="GO" id="GO:0008195">
    <property type="term" value="F:phosphatidate phosphatase activity"/>
    <property type="evidence" value="ECO:0007669"/>
    <property type="project" value="TreeGrafter"/>
</dbReference>
<dbReference type="SUPFAM" id="SSF48317">
    <property type="entry name" value="Acid phosphatase/Vanadium-dependent haloperoxidase"/>
    <property type="match status" value="1"/>
</dbReference>
<dbReference type="Proteomes" id="UP000695007">
    <property type="component" value="Unplaced"/>
</dbReference>
<keyword evidence="9" id="KW-1185">Reference proteome</keyword>
<evidence type="ECO:0000256" key="1">
    <source>
        <dbReference type="ARBA" id="ARBA00004141"/>
    </source>
</evidence>
<dbReference type="GO" id="GO:0046839">
    <property type="term" value="P:phospholipid dephosphorylation"/>
    <property type="evidence" value="ECO:0007669"/>
    <property type="project" value="TreeGrafter"/>
</dbReference>
<evidence type="ECO:0000256" key="3">
    <source>
        <dbReference type="ARBA" id="ARBA00022692"/>
    </source>
</evidence>
<keyword evidence="3 7" id="KW-0812">Transmembrane</keyword>
<feature type="transmembrane region" description="Helical" evidence="7">
    <location>
        <begin position="83"/>
        <end position="105"/>
    </location>
</feature>
<dbReference type="RefSeq" id="XP_011493837.1">
    <property type="nucleotide sequence ID" value="XM_011495535.1"/>
</dbReference>
<feature type="transmembrane region" description="Helical" evidence="7">
    <location>
        <begin position="181"/>
        <end position="203"/>
    </location>
</feature>
<dbReference type="GO" id="GO:0006644">
    <property type="term" value="P:phospholipid metabolic process"/>
    <property type="evidence" value="ECO:0007669"/>
    <property type="project" value="InterPro"/>
</dbReference>
<dbReference type="InterPro" id="IPR043216">
    <property type="entry name" value="PAP-like"/>
</dbReference>
<organism evidence="9 10">
    <name type="scientific">Ceratosolen solmsi marchali</name>
    <dbReference type="NCBI Taxonomy" id="326594"/>
    <lineage>
        <taxon>Eukaryota</taxon>
        <taxon>Metazoa</taxon>
        <taxon>Ecdysozoa</taxon>
        <taxon>Arthropoda</taxon>
        <taxon>Hexapoda</taxon>
        <taxon>Insecta</taxon>
        <taxon>Pterygota</taxon>
        <taxon>Neoptera</taxon>
        <taxon>Endopterygota</taxon>
        <taxon>Hymenoptera</taxon>
        <taxon>Apocrita</taxon>
        <taxon>Proctotrupomorpha</taxon>
        <taxon>Chalcidoidea</taxon>
        <taxon>Agaonidae</taxon>
        <taxon>Agaoninae</taxon>
        <taxon>Ceratosolen</taxon>
    </lineage>
</organism>
<dbReference type="InterPro" id="IPR036938">
    <property type="entry name" value="PAP2/HPO_sf"/>
</dbReference>
<keyword evidence="4 7" id="KW-1133">Transmembrane helix</keyword>
<evidence type="ECO:0000256" key="2">
    <source>
        <dbReference type="ARBA" id="ARBA00008816"/>
    </source>
</evidence>